<dbReference type="Proteomes" id="UP000015620">
    <property type="component" value="Chromosome"/>
</dbReference>
<dbReference type="HOGENOM" id="CLU_1309645_0_0_12"/>
<sequence>MKQIRKNFKPQKGFGGNPIDNGNWWMLTEGQIERGIQYGIIGEFNREENVIADYDSVWKDYTRYKGNSDGWYDLCKNPPSDWEQNKPVVEALANAGYKVKVIPAMDNMKSKYKKDWSNPDVFVNGFLWDIKEPEKMTASAIKGRLVSTQKRQNLTKTVLNVPDEMPEDVLINGIKRQANDPNNKITDILLIYKGNIQELKMADFIIKKAK</sequence>
<dbReference type="Gene3D" id="3.40.1350.120">
    <property type="match status" value="1"/>
</dbReference>
<proteinExistence type="predicted"/>
<dbReference type="RefSeq" id="WP_020966032.1">
    <property type="nucleotide sequence ID" value="NC_022097.1"/>
</dbReference>
<accession>S6A4S8</accession>
<keyword evidence="3" id="KW-1185">Reference proteome</keyword>
<dbReference type="PATRIC" id="fig|1291379.3.peg.2234"/>
<feature type="domain" description="tRNA nuclease CdiA C-terminal" evidence="1">
    <location>
        <begin position="118"/>
        <end position="195"/>
    </location>
</feature>
<protein>
    <recommendedName>
        <fullName evidence="1">tRNA nuclease CdiA C-terminal domain-containing protein</fullName>
    </recommendedName>
</protein>
<dbReference type="GeneID" id="301091352"/>
<dbReference type="KEGG" id="tped:TPE_2262"/>
<name>S6A4S8_9SPIR</name>
<evidence type="ECO:0000259" key="1">
    <source>
        <dbReference type="Pfam" id="PF18451"/>
    </source>
</evidence>
<evidence type="ECO:0000313" key="3">
    <source>
        <dbReference type="Proteomes" id="UP000015620"/>
    </source>
</evidence>
<reference evidence="2 3" key="1">
    <citation type="journal article" date="2013" name="PLoS ONE">
        <title>Genome-Wide Relatedness of Treponema pedis, from Gingiva and Necrotic Skin Lesions of Pigs, with the Human Oral Pathogen Treponema denticola.</title>
        <authorList>
            <person name="Svartstrom O."/>
            <person name="Mushtaq M."/>
            <person name="Pringle M."/>
            <person name="Segerman B."/>
        </authorList>
    </citation>
    <scope>NUCLEOTIDE SEQUENCE [LARGE SCALE GENOMIC DNA]</scope>
    <source>
        <strain evidence="2">T A4</strain>
    </source>
</reference>
<gene>
    <name evidence="2" type="ORF">TPE_2262</name>
</gene>
<dbReference type="Pfam" id="PF18451">
    <property type="entry name" value="CdiA_C"/>
    <property type="match status" value="1"/>
</dbReference>
<evidence type="ECO:0000313" key="2">
    <source>
        <dbReference type="EMBL" id="AGT44736.1"/>
    </source>
</evidence>
<dbReference type="EMBL" id="CP004120">
    <property type="protein sequence ID" value="AGT44736.1"/>
    <property type="molecule type" value="Genomic_DNA"/>
</dbReference>
<dbReference type="InterPro" id="IPR040559">
    <property type="entry name" value="CdiA_C"/>
</dbReference>
<dbReference type="STRING" id="1291379.TPE_2262"/>
<organism evidence="2 3">
    <name type="scientific">Treponema pedis str. T A4</name>
    <dbReference type="NCBI Taxonomy" id="1291379"/>
    <lineage>
        <taxon>Bacteria</taxon>
        <taxon>Pseudomonadati</taxon>
        <taxon>Spirochaetota</taxon>
        <taxon>Spirochaetia</taxon>
        <taxon>Spirochaetales</taxon>
        <taxon>Treponemataceae</taxon>
        <taxon>Treponema</taxon>
    </lineage>
</organism>
<dbReference type="AlphaFoldDB" id="S6A4S8"/>